<dbReference type="Pfam" id="PF01569">
    <property type="entry name" value="PAP2"/>
    <property type="match status" value="1"/>
</dbReference>
<feature type="transmembrane region" description="Helical" evidence="1">
    <location>
        <begin position="34"/>
        <end position="56"/>
    </location>
</feature>
<dbReference type="EMBL" id="LRQE01000041">
    <property type="protein sequence ID" value="KXA28675.1"/>
    <property type="molecule type" value="Genomic_DNA"/>
</dbReference>
<evidence type="ECO:0000313" key="3">
    <source>
        <dbReference type="EMBL" id="KXA28675.1"/>
    </source>
</evidence>
<name>A0A133PJF6_9FIRM</name>
<dbReference type="PATRIC" id="fig|54005.3.peg.1634"/>
<proteinExistence type="predicted"/>
<dbReference type="Proteomes" id="UP000070174">
    <property type="component" value="Unassembled WGS sequence"/>
</dbReference>
<evidence type="ECO:0000259" key="2">
    <source>
        <dbReference type="SMART" id="SM00014"/>
    </source>
</evidence>
<evidence type="ECO:0000256" key="1">
    <source>
        <dbReference type="SAM" id="Phobius"/>
    </source>
</evidence>
<keyword evidence="1" id="KW-1133">Transmembrane helix</keyword>
<organism evidence="3">
    <name type="scientific">Peptoniphilus harei</name>
    <dbReference type="NCBI Taxonomy" id="54005"/>
    <lineage>
        <taxon>Bacteria</taxon>
        <taxon>Bacillati</taxon>
        <taxon>Bacillota</taxon>
        <taxon>Tissierellia</taxon>
        <taxon>Tissierellales</taxon>
        <taxon>Peptoniphilaceae</taxon>
        <taxon>Peptoniphilus</taxon>
    </lineage>
</organism>
<dbReference type="InterPro" id="IPR036938">
    <property type="entry name" value="PAP2/HPO_sf"/>
</dbReference>
<feature type="transmembrane region" description="Helical" evidence="1">
    <location>
        <begin position="109"/>
        <end position="129"/>
    </location>
</feature>
<dbReference type="AlphaFoldDB" id="A0A133PJF6"/>
<keyword evidence="1" id="KW-0812">Transmembrane</keyword>
<feature type="transmembrane region" description="Helical" evidence="1">
    <location>
        <begin position="68"/>
        <end position="89"/>
    </location>
</feature>
<keyword evidence="1" id="KW-0472">Membrane</keyword>
<gene>
    <name evidence="3" type="ORF">HMPREF3229_01671</name>
</gene>
<reference evidence="3 4" key="1">
    <citation type="submission" date="2016-01" db="EMBL/GenBank/DDBJ databases">
        <authorList>
            <person name="Oliw E.H."/>
        </authorList>
    </citation>
    <scope>NUCLEOTIDE SEQUENCE [LARGE SCALE GENOMIC DNA]</scope>
    <source>
        <strain evidence="3 4">CMW7756A</strain>
    </source>
</reference>
<feature type="domain" description="Phosphatidic acid phosphatase type 2/haloperoxidase" evidence="2">
    <location>
        <begin position="68"/>
        <end position="175"/>
    </location>
</feature>
<comment type="caution">
    <text evidence="3">The sequence shown here is derived from an EMBL/GenBank/DDBJ whole genome shotgun (WGS) entry which is preliminary data.</text>
</comment>
<dbReference type="PANTHER" id="PTHR14969">
    <property type="entry name" value="SPHINGOSINE-1-PHOSPHATE PHOSPHOHYDROLASE"/>
    <property type="match status" value="1"/>
</dbReference>
<dbReference type="SMART" id="SM00014">
    <property type="entry name" value="acidPPc"/>
    <property type="match status" value="1"/>
</dbReference>
<dbReference type="CDD" id="cd03392">
    <property type="entry name" value="PAP2_like_2"/>
    <property type="match status" value="1"/>
</dbReference>
<protein>
    <submittedName>
        <fullName evidence="3">PAP2 family protein</fullName>
    </submittedName>
</protein>
<dbReference type="Gene3D" id="1.20.144.10">
    <property type="entry name" value="Phosphatidic acid phosphatase type 2/haloperoxidase"/>
    <property type="match status" value="2"/>
</dbReference>
<accession>A0A133PJF6</accession>
<dbReference type="PANTHER" id="PTHR14969:SF13">
    <property type="entry name" value="AT30094P"/>
    <property type="match status" value="1"/>
</dbReference>
<dbReference type="InterPro" id="IPR000326">
    <property type="entry name" value="PAP2/HPO"/>
</dbReference>
<evidence type="ECO:0000313" key="4">
    <source>
        <dbReference type="Proteomes" id="UP000070174"/>
    </source>
</evidence>
<sequence>MFSLSRISSKKKIKMELQFLKFLESIHSPILDKLMVFITSLGNGGIFWIGLGLFFLLQNNRTSKKKALGLFLSLIIFSIVGLLILKPLIGRPRPFMVESFNLLIKPPMGYSFPSGHTGSSFAAAFALYYYNKKEGILALILAALIGFSRMYLSVHYPTDVLAGLVLGGLSSLVATKIIKDKFKETTS</sequence>
<dbReference type="SUPFAM" id="SSF48317">
    <property type="entry name" value="Acid phosphatase/Vanadium-dependent haloperoxidase"/>
    <property type="match status" value="1"/>
</dbReference>
<feature type="transmembrane region" description="Helical" evidence="1">
    <location>
        <begin position="136"/>
        <end position="154"/>
    </location>
</feature>
<feature type="transmembrane region" description="Helical" evidence="1">
    <location>
        <begin position="160"/>
        <end position="178"/>
    </location>
</feature>